<dbReference type="EMBL" id="KN831988">
    <property type="protein sequence ID" value="KIO01391.1"/>
    <property type="molecule type" value="Genomic_DNA"/>
</dbReference>
<protein>
    <submittedName>
        <fullName evidence="1">Uncharacterized protein</fullName>
    </submittedName>
</protein>
<reference evidence="2" key="2">
    <citation type="submission" date="2015-01" db="EMBL/GenBank/DDBJ databases">
        <title>Evolutionary Origins and Diversification of the Mycorrhizal Mutualists.</title>
        <authorList>
            <consortium name="DOE Joint Genome Institute"/>
            <consortium name="Mycorrhizal Genomics Consortium"/>
            <person name="Kohler A."/>
            <person name="Kuo A."/>
            <person name="Nagy L.G."/>
            <person name="Floudas D."/>
            <person name="Copeland A."/>
            <person name="Barry K.W."/>
            <person name="Cichocki N."/>
            <person name="Veneault-Fourrey C."/>
            <person name="LaButti K."/>
            <person name="Lindquist E.A."/>
            <person name="Lipzen A."/>
            <person name="Lundell T."/>
            <person name="Morin E."/>
            <person name="Murat C."/>
            <person name="Riley R."/>
            <person name="Ohm R."/>
            <person name="Sun H."/>
            <person name="Tunlid A."/>
            <person name="Henrissat B."/>
            <person name="Grigoriev I.V."/>
            <person name="Hibbett D.S."/>
            <person name="Martin F."/>
        </authorList>
    </citation>
    <scope>NUCLEOTIDE SEQUENCE [LARGE SCALE GENOMIC DNA]</scope>
    <source>
        <strain evidence="2">Marx 270</strain>
    </source>
</reference>
<dbReference type="Proteomes" id="UP000054217">
    <property type="component" value="Unassembled WGS sequence"/>
</dbReference>
<dbReference type="HOGENOM" id="CLU_2819610_0_0_1"/>
<feature type="non-terminal residue" evidence="1">
    <location>
        <position position="67"/>
    </location>
</feature>
<organism evidence="1 2">
    <name type="scientific">Pisolithus tinctorius Marx 270</name>
    <dbReference type="NCBI Taxonomy" id="870435"/>
    <lineage>
        <taxon>Eukaryota</taxon>
        <taxon>Fungi</taxon>
        <taxon>Dikarya</taxon>
        <taxon>Basidiomycota</taxon>
        <taxon>Agaricomycotina</taxon>
        <taxon>Agaricomycetes</taxon>
        <taxon>Agaricomycetidae</taxon>
        <taxon>Boletales</taxon>
        <taxon>Sclerodermatineae</taxon>
        <taxon>Pisolithaceae</taxon>
        <taxon>Pisolithus</taxon>
    </lineage>
</organism>
<dbReference type="AlphaFoldDB" id="A0A0C3P1M0"/>
<evidence type="ECO:0000313" key="1">
    <source>
        <dbReference type="EMBL" id="KIO01391.1"/>
    </source>
</evidence>
<name>A0A0C3P1M0_PISTI</name>
<reference evidence="1 2" key="1">
    <citation type="submission" date="2014-04" db="EMBL/GenBank/DDBJ databases">
        <authorList>
            <consortium name="DOE Joint Genome Institute"/>
            <person name="Kuo A."/>
            <person name="Kohler A."/>
            <person name="Costa M.D."/>
            <person name="Nagy L.G."/>
            <person name="Floudas D."/>
            <person name="Copeland A."/>
            <person name="Barry K.W."/>
            <person name="Cichocki N."/>
            <person name="Veneault-Fourrey C."/>
            <person name="LaButti K."/>
            <person name="Lindquist E.A."/>
            <person name="Lipzen A."/>
            <person name="Lundell T."/>
            <person name="Morin E."/>
            <person name="Murat C."/>
            <person name="Sun H."/>
            <person name="Tunlid A."/>
            <person name="Henrissat B."/>
            <person name="Grigoriev I.V."/>
            <person name="Hibbett D.S."/>
            <person name="Martin F."/>
            <person name="Nordberg H.P."/>
            <person name="Cantor M.N."/>
            <person name="Hua S.X."/>
        </authorList>
    </citation>
    <scope>NUCLEOTIDE SEQUENCE [LARGE SCALE GENOMIC DNA]</scope>
    <source>
        <strain evidence="1 2">Marx 270</strain>
    </source>
</reference>
<sequence>MTQMEARDALDVQVAKAAGEPSVNSFVRLLCVIGEGIEEPWLPVGRCKSLIHLKRVTTGTLKVDQAF</sequence>
<gene>
    <name evidence="1" type="ORF">M404DRAFT_1003095</name>
</gene>
<accession>A0A0C3P1M0</accession>
<dbReference type="OrthoDB" id="160374at2759"/>
<dbReference type="InParanoid" id="A0A0C3P1M0"/>
<evidence type="ECO:0000313" key="2">
    <source>
        <dbReference type="Proteomes" id="UP000054217"/>
    </source>
</evidence>
<proteinExistence type="predicted"/>
<keyword evidence="2" id="KW-1185">Reference proteome</keyword>